<evidence type="ECO:0000256" key="4">
    <source>
        <dbReference type="ARBA" id="ARBA00022989"/>
    </source>
</evidence>
<comment type="subcellular location">
    <subcellularLocation>
        <location evidence="1">Membrane</location>
        <topology evidence="1">Single-pass membrane protein</topology>
    </subcellularLocation>
</comment>
<dbReference type="PANTHER" id="PTHR15071:SF0">
    <property type="entry name" value="MANNOSE 6-PHOSPHATE RECEPTOR-LIKE PROTEIN 1"/>
    <property type="match status" value="1"/>
</dbReference>
<dbReference type="AlphaFoldDB" id="A0A6J8AKQ6"/>
<dbReference type="EMBL" id="CACVKT020001609">
    <property type="protein sequence ID" value="CAC5369704.1"/>
    <property type="molecule type" value="Genomic_DNA"/>
</dbReference>
<keyword evidence="8" id="KW-1185">Reference proteome</keyword>
<gene>
    <name evidence="7" type="ORF">MCOR_8817</name>
</gene>
<accession>A0A6J8AKQ6</accession>
<keyword evidence="5 6" id="KW-0472">Membrane</keyword>
<reference evidence="7 8" key="1">
    <citation type="submission" date="2020-06" db="EMBL/GenBank/DDBJ databases">
        <authorList>
            <person name="Li R."/>
            <person name="Bekaert M."/>
        </authorList>
    </citation>
    <scope>NUCLEOTIDE SEQUENCE [LARGE SCALE GENOMIC DNA]</scope>
    <source>
        <strain evidence="8">wild</strain>
    </source>
</reference>
<dbReference type="InterPro" id="IPR018939">
    <property type="entry name" value="Autophagy-rel_prot_27"/>
</dbReference>
<evidence type="ECO:0000313" key="7">
    <source>
        <dbReference type="EMBL" id="CAC5369704.1"/>
    </source>
</evidence>
<evidence type="ECO:0000313" key="8">
    <source>
        <dbReference type="Proteomes" id="UP000507470"/>
    </source>
</evidence>
<sequence>MLLISFVTKPTNCDNCPNDTFSNFKVGNLSQCYWSFKSQKEGIGWNPYRKCTVFMGFCRGLQTSMGCGNSSSICVQTYNGTGANEKKIYSVGKIPNKNPYSTIKGNTGTDFKANFDSGANYTMKDNKTVCVLQSEVYFQCNRNMKWKTVDPGKTASLPSNYITNVTFDESKCKFTVYVQYEGACTAIAPPQPVPEDNSLSLGSFLIIIFVVVVSTYFLFGCTFKFCYGFRGPEVLPHSEFWIDLPVLITDGIAFTLKCGKTDMTRTYDGI</sequence>
<dbReference type="OrthoDB" id="29460at2759"/>
<dbReference type="Proteomes" id="UP000507470">
    <property type="component" value="Unassembled WGS sequence"/>
</dbReference>
<keyword evidence="3" id="KW-0732">Signal</keyword>
<dbReference type="GO" id="GO:0000139">
    <property type="term" value="C:Golgi membrane"/>
    <property type="evidence" value="ECO:0007669"/>
    <property type="project" value="UniProtKB-SubCell"/>
</dbReference>
<proteinExistence type="predicted"/>
<name>A0A6J8AKQ6_MYTCO</name>
<dbReference type="Pfam" id="PF09451">
    <property type="entry name" value="ATG27"/>
    <property type="match status" value="1"/>
</dbReference>
<feature type="transmembrane region" description="Helical" evidence="6">
    <location>
        <begin position="199"/>
        <end position="219"/>
    </location>
</feature>
<dbReference type="PANTHER" id="PTHR15071">
    <property type="entry name" value="MANNOSE-6-PHOSPHATE RECEPTOR FAMILY MEMBER"/>
    <property type="match status" value="1"/>
</dbReference>
<organism evidence="7 8">
    <name type="scientific">Mytilus coruscus</name>
    <name type="common">Sea mussel</name>
    <dbReference type="NCBI Taxonomy" id="42192"/>
    <lineage>
        <taxon>Eukaryota</taxon>
        <taxon>Metazoa</taxon>
        <taxon>Spiralia</taxon>
        <taxon>Lophotrochozoa</taxon>
        <taxon>Mollusca</taxon>
        <taxon>Bivalvia</taxon>
        <taxon>Autobranchia</taxon>
        <taxon>Pteriomorphia</taxon>
        <taxon>Mytilida</taxon>
        <taxon>Mytiloidea</taxon>
        <taxon>Mytilidae</taxon>
        <taxon>Mytilinae</taxon>
        <taxon>Mytilus</taxon>
    </lineage>
</organism>
<evidence type="ECO:0000256" key="6">
    <source>
        <dbReference type="SAM" id="Phobius"/>
    </source>
</evidence>
<evidence type="ECO:0000256" key="3">
    <source>
        <dbReference type="ARBA" id="ARBA00022729"/>
    </source>
</evidence>
<evidence type="ECO:0000256" key="2">
    <source>
        <dbReference type="ARBA" id="ARBA00022692"/>
    </source>
</evidence>
<evidence type="ECO:0000256" key="1">
    <source>
        <dbReference type="ARBA" id="ARBA00004167"/>
    </source>
</evidence>
<keyword evidence="2 6" id="KW-0812">Transmembrane</keyword>
<keyword evidence="4 6" id="KW-1133">Transmembrane helix</keyword>
<evidence type="ECO:0000256" key="5">
    <source>
        <dbReference type="ARBA" id="ARBA00023136"/>
    </source>
</evidence>
<protein>
    <submittedName>
        <fullName evidence="7">Uncharacterized protein</fullName>
    </submittedName>
</protein>